<evidence type="ECO:0000256" key="2">
    <source>
        <dbReference type="PIRSR" id="PIRSR006487-1"/>
    </source>
</evidence>
<dbReference type="Proteomes" id="UP000543598">
    <property type="component" value="Unassembled WGS sequence"/>
</dbReference>
<gene>
    <name evidence="5" type="ORF">HLA99_03680</name>
</gene>
<dbReference type="SUPFAM" id="SSF101790">
    <property type="entry name" value="Aminomethyltransferase beta-barrel domain"/>
    <property type="match status" value="1"/>
</dbReference>
<name>A0A7Y2M0Q8_9MICO</name>
<dbReference type="Gene3D" id="3.30.1360.120">
    <property type="entry name" value="Probable tRNA modification gtpase trme, domain 1"/>
    <property type="match status" value="1"/>
</dbReference>
<organism evidence="5 6">
    <name type="scientific">Microbacterium ulmi</name>
    <dbReference type="NCBI Taxonomy" id="179095"/>
    <lineage>
        <taxon>Bacteria</taxon>
        <taxon>Bacillati</taxon>
        <taxon>Actinomycetota</taxon>
        <taxon>Actinomycetes</taxon>
        <taxon>Micrococcales</taxon>
        <taxon>Microbacteriaceae</taxon>
        <taxon>Microbacterium</taxon>
    </lineage>
</organism>
<evidence type="ECO:0000256" key="1">
    <source>
        <dbReference type="ARBA" id="ARBA00022946"/>
    </source>
</evidence>
<dbReference type="InterPro" id="IPR017703">
    <property type="entry name" value="YgfZ/GCV_T_CS"/>
</dbReference>
<feature type="region of interest" description="Disordered" evidence="3">
    <location>
        <begin position="348"/>
        <end position="376"/>
    </location>
</feature>
<evidence type="ECO:0000256" key="3">
    <source>
        <dbReference type="SAM" id="MobiDB-lite"/>
    </source>
</evidence>
<dbReference type="InterPro" id="IPR045179">
    <property type="entry name" value="YgfZ/GcvT"/>
</dbReference>
<dbReference type="RefSeq" id="WP_167034941.1">
    <property type="nucleotide sequence ID" value="NZ_BAAANA010000002.1"/>
</dbReference>
<evidence type="ECO:0000259" key="4">
    <source>
        <dbReference type="Pfam" id="PF08669"/>
    </source>
</evidence>
<protein>
    <submittedName>
        <fullName evidence="5">Folate-binding protein YgfZ</fullName>
    </submittedName>
</protein>
<dbReference type="SUPFAM" id="SSF103025">
    <property type="entry name" value="Folate-binding domain"/>
    <property type="match status" value="1"/>
</dbReference>
<dbReference type="Pfam" id="PF08669">
    <property type="entry name" value="GCV_T_C"/>
    <property type="match status" value="1"/>
</dbReference>
<comment type="caution">
    <text evidence="5">The sequence shown here is derived from an EMBL/GenBank/DDBJ whole genome shotgun (WGS) entry which is preliminary data.</text>
</comment>
<feature type="domain" description="Aminomethyltransferase C-terminal" evidence="4">
    <location>
        <begin position="270"/>
        <end position="339"/>
    </location>
</feature>
<reference evidence="5 6" key="1">
    <citation type="submission" date="2020-05" db="EMBL/GenBank/DDBJ databases">
        <title>MicrobeNet Type strains.</title>
        <authorList>
            <person name="Nicholson A.C."/>
        </authorList>
    </citation>
    <scope>NUCLEOTIDE SEQUENCE [LARGE SCALE GENOMIC DNA]</scope>
    <source>
        <strain evidence="5 6">JCM 14282</strain>
    </source>
</reference>
<dbReference type="InterPro" id="IPR027266">
    <property type="entry name" value="TrmE/GcvT-like"/>
</dbReference>
<dbReference type="PIRSF" id="PIRSF006487">
    <property type="entry name" value="GcvT"/>
    <property type="match status" value="1"/>
</dbReference>
<evidence type="ECO:0000313" key="6">
    <source>
        <dbReference type="Proteomes" id="UP000543598"/>
    </source>
</evidence>
<keyword evidence="1" id="KW-0809">Transit peptide</keyword>
<feature type="binding site" evidence="2">
    <location>
        <position position="186"/>
    </location>
    <ligand>
        <name>substrate</name>
    </ligand>
</feature>
<dbReference type="EMBL" id="JABEMB010000003">
    <property type="protein sequence ID" value="NNH02958.1"/>
    <property type="molecule type" value="Genomic_DNA"/>
</dbReference>
<dbReference type="AlphaFoldDB" id="A0A7Y2M0Q8"/>
<dbReference type="NCBIfam" id="TIGR03317">
    <property type="entry name" value="ygfZ_signature"/>
    <property type="match status" value="1"/>
</dbReference>
<sequence length="376" mass="38642">MSAVFGRVPGAVVDDEGLRHVGNPLSEQRALAAGAALAPLGDRRVLAVSGEDRLSWLDSLASQALTGLAPGESSELLILDPHGHVEHAASVLDDGETTWLIADAGDADALLAWLVRMRFRLRVAPRDAGGEHAVVGGTAAAIGGISPASPAGVPLVWHDPWPGVAAGGHGYAAAEPHPGADRDWVEAIVTRAEEERIADAAAAGTLALAGLAAADALRIAAWRPRWSAEADERALPHEVDWLRTAVHLSKGCYRGQETVAKVHNLGHPPRRLVALQLDGSGSVLPEPGAAVRVGDDAVGTVTSVALHYEEGPIALALVRRSTPVDAGLAVDTADGPVAAAQEVVVPPDAGATASVPRLPRIGRRRAAQPPAGASVE</sequence>
<dbReference type="InterPro" id="IPR029043">
    <property type="entry name" value="GcvT/YgfZ_C"/>
</dbReference>
<feature type="compositionally biased region" description="Low complexity" evidence="3">
    <location>
        <begin position="367"/>
        <end position="376"/>
    </location>
</feature>
<evidence type="ECO:0000313" key="5">
    <source>
        <dbReference type="EMBL" id="NNH02958.1"/>
    </source>
</evidence>
<dbReference type="PANTHER" id="PTHR22602:SF0">
    <property type="entry name" value="TRANSFERASE CAF17, MITOCHONDRIAL-RELATED"/>
    <property type="match status" value="1"/>
</dbReference>
<dbReference type="PANTHER" id="PTHR22602">
    <property type="entry name" value="TRANSFERASE CAF17, MITOCHONDRIAL-RELATED"/>
    <property type="match status" value="1"/>
</dbReference>
<dbReference type="InterPro" id="IPR013977">
    <property type="entry name" value="GcvT_C"/>
</dbReference>
<proteinExistence type="predicted"/>
<accession>A0A7Y2M0Q8</accession>
<keyword evidence="6" id="KW-1185">Reference proteome</keyword>
<dbReference type="GO" id="GO:0016226">
    <property type="term" value="P:iron-sulfur cluster assembly"/>
    <property type="evidence" value="ECO:0007669"/>
    <property type="project" value="TreeGrafter"/>
</dbReference>